<dbReference type="EMBL" id="JAGFBR010000002">
    <property type="protein sequence ID" value="KAH0470167.1"/>
    <property type="molecule type" value="Genomic_DNA"/>
</dbReference>
<reference evidence="2 3" key="1">
    <citation type="journal article" date="2021" name="Hortic Res">
        <title>Chromosome-scale assembly of the Dendrobium chrysotoxum genome enhances the understanding of orchid evolution.</title>
        <authorList>
            <person name="Zhang Y."/>
            <person name="Zhang G.Q."/>
            <person name="Zhang D."/>
            <person name="Liu X.D."/>
            <person name="Xu X.Y."/>
            <person name="Sun W.H."/>
            <person name="Yu X."/>
            <person name="Zhu X."/>
            <person name="Wang Z.W."/>
            <person name="Zhao X."/>
            <person name="Zhong W.Y."/>
            <person name="Chen H."/>
            <person name="Yin W.L."/>
            <person name="Huang T."/>
            <person name="Niu S.C."/>
            <person name="Liu Z.J."/>
        </authorList>
    </citation>
    <scope>NUCLEOTIDE SEQUENCE [LARGE SCALE GENOMIC DNA]</scope>
    <source>
        <strain evidence="2">Lindl</strain>
    </source>
</reference>
<name>A0AAV7HP24_DENCH</name>
<comment type="caution">
    <text evidence="2">The sequence shown here is derived from an EMBL/GenBank/DDBJ whole genome shotgun (WGS) entry which is preliminary data.</text>
</comment>
<evidence type="ECO:0000256" key="1">
    <source>
        <dbReference type="SAM" id="MobiDB-lite"/>
    </source>
</evidence>
<dbReference type="Proteomes" id="UP000775213">
    <property type="component" value="Unassembled WGS sequence"/>
</dbReference>
<evidence type="ECO:0000313" key="3">
    <source>
        <dbReference type="Proteomes" id="UP000775213"/>
    </source>
</evidence>
<feature type="region of interest" description="Disordered" evidence="1">
    <location>
        <begin position="57"/>
        <end position="85"/>
    </location>
</feature>
<organism evidence="2 3">
    <name type="scientific">Dendrobium chrysotoxum</name>
    <name type="common">Orchid</name>
    <dbReference type="NCBI Taxonomy" id="161865"/>
    <lineage>
        <taxon>Eukaryota</taxon>
        <taxon>Viridiplantae</taxon>
        <taxon>Streptophyta</taxon>
        <taxon>Embryophyta</taxon>
        <taxon>Tracheophyta</taxon>
        <taxon>Spermatophyta</taxon>
        <taxon>Magnoliopsida</taxon>
        <taxon>Liliopsida</taxon>
        <taxon>Asparagales</taxon>
        <taxon>Orchidaceae</taxon>
        <taxon>Epidendroideae</taxon>
        <taxon>Malaxideae</taxon>
        <taxon>Dendrobiinae</taxon>
        <taxon>Dendrobium</taxon>
    </lineage>
</organism>
<evidence type="ECO:0000313" key="2">
    <source>
        <dbReference type="EMBL" id="KAH0470167.1"/>
    </source>
</evidence>
<dbReference type="SUPFAM" id="SSF141562">
    <property type="entry name" value="At5g01610-like"/>
    <property type="match status" value="1"/>
</dbReference>
<protein>
    <submittedName>
        <fullName evidence="2">Uncharacterized protein</fullName>
    </submittedName>
</protein>
<keyword evidence="3" id="KW-1185">Reference proteome</keyword>
<sequence length="158" mass="17211">MCCLDFCALYPIIIANTPCKGITSRNLKLRELNFEAYSATKRPPTHAVHSVIHLKTHTRSTSTEPALSPSNLTRSVTNPPSQVPSRPTISAISMELALRCSCSWININEVIRTENDLEFSVGIASADFPIDNFYVCPQCGCGLNCDGVGGVLKLRSIV</sequence>
<dbReference type="InterPro" id="IPR036758">
    <property type="entry name" value="At5g01610-like"/>
</dbReference>
<accession>A0AAV7HP24</accession>
<dbReference type="AlphaFoldDB" id="A0AAV7HP24"/>
<feature type="compositionally biased region" description="Polar residues" evidence="1">
    <location>
        <begin position="59"/>
        <end position="85"/>
    </location>
</feature>
<proteinExistence type="predicted"/>
<gene>
    <name evidence="2" type="ORF">IEQ34_001725</name>
</gene>